<accession>A0ABQ5Q9W7</accession>
<evidence type="ECO:0008006" key="3">
    <source>
        <dbReference type="Google" id="ProtNLM"/>
    </source>
</evidence>
<evidence type="ECO:0000313" key="1">
    <source>
        <dbReference type="EMBL" id="GLH71417.1"/>
    </source>
</evidence>
<dbReference type="EMBL" id="BSDD01000007">
    <property type="protein sequence ID" value="GLH71417.1"/>
    <property type="molecule type" value="Genomic_DNA"/>
</dbReference>
<sequence>MRPAALLCFLPALLAAQTLDGGLLDPAWFGPAAQFRSLPHQAFEWVKPGLALRGRTLRIQPWEAPAWLGRSRGRDDRAFVEDRKGEFLATLAQGLDQGLGGIARVSRTEGDVLVLGRVVDAAAEARDAMFSGVASLSLDLKLVDAVSGDLLAAFHQTLAGDGEREVMARYAPWCVGLGRRLAEADRTPASPPPPVRPALDLPATLDRLEALRRDGVLTEEGYQALLKKARTLAAGK</sequence>
<evidence type="ECO:0000313" key="2">
    <source>
        <dbReference type="Proteomes" id="UP001165089"/>
    </source>
</evidence>
<dbReference type="Proteomes" id="UP001165089">
    <property type="component" value="Unassembled WGS sequence"/>
</dbReference>
<reference evidence="1 2" key="1">
    <citation type="journal article" date="2023" name="Antonie Van Leeuwenhoek">
        <title>Mesoterricola silvestris gen. nov., sp. nov., Mesoterricola sediminis sp. nov., Geothrix oryzae sp. nov., Geothrix edaphica sp. nov., Geothrix rubra sp. nov., and Geothrix limicola sp. nov., six novel members of Acidobacteriota isolated from soils.</title>
        <authorList>
            <person name="Itoh H."/>
            <person name="Sugisawa Y."/>
            <person name="Mise K."/>
            <person name="Xu Z."/>
            <person name="Kuniyasu M."/>
            <person name="Ushijima N."/>
            <person name="Kawano K."/>
            <person name="Kobayashi E."/>
            <person name="Shiratori Y."/>
            <person name="Masuda Y."/>
            <person name="Senoo K."/>
        </authorList>
    </citation>
    <scope>NUCLEOTIDE SEQUENCE [LARGE SCALE GENOMIC DNA]</scope>
    <source>
        <strain evidence="1 2">Red803</strain>
    </source>
</reference>
<proteinExistence type="predicted"/>
<protein>
    <recommendedName>
        <fullName evidence="3">SHOCT domain-containing protein</fullName>
    </recommendedName>
</protein>
<name>A0ABQ5Q9W7_9BACT</name>
<gene>
    <name evidence="1" type="ORF">GETHPA_29510</name>
</gene>
<keyword evidence="2" id="KW-1185">Reference proteome</keyword>
<comment type="caution">
    <text evidence="1">The sequence shown here is derived from an EMBL/GenBank/DDBJ whole genome shotgun (WGS) entry which is preliminary data.</text>
</comment>
<dbReference type="RefSeq" id="WP_285727715.1">
    <property type="nucleotide sequence ID" value="NZ_BSDD01000007.1"/>
</dbReference>
<organism evidence="1 2">
    <name type="scientific">Geothrix rubra</name>
    <dbReference type="NCBI Taxonomy" id="2927977"/>
    <lineage>
        <taxon>Bacteria</taxon>
        <taxon>Pseudomonadati</taxon>
        <taxon>Acidobacteriota</taxon>
        <taxon>Holophagae</taxon>
        <taxon>Holophagales</taxon>
        <taxon>Holophagaceae</taxon>
        <taxon>Geothrix</taxon>
    </lineage>
</organism>